<sequence length="74" mass="8545">MAASDVGDRVWLRMRMVNLGFKDNLKAELAPAKDTESEFARRHGDKIKRDLDAAEKQRKNSQGETKAWRDEPEE</sequence>
<feature type="compositionally biased region" description="Basic and acidic residues" evidence="1">
    <location>
        <begin position="31"/>
        <end position="58"/>
    </location>
</feature>
<dbReference type="RefSeq" id="WP_190020337.1">
    <property type="nucleotide sequence ID" value="NZ_BMUT01000001.1"/>
</dbReference>
<keyword evidence="3" id="KW-1185">Reference proteome</keyword>
<name>A0ABQ2Y6J4_9ACTN</name>
<accession>A0ABQ2Y6J4</accession>
<evidence type="ECO:0000256" key="1">
    <source>
        <dbReference type="SAM" id="MobiDB-lite"/>
    </source>
</evidence>
<dbReference type="Proteomes" id="UP000659223">
    <property type="component" value="Unassembled WGS sequence"/>
</dbReference>
<proteinExistence type="predicted"/>
<evidence type="ECO:0000313" key="3">
    <source>
        <dbReference type="Proteomes" id="UP000659223"/>
    </source>
</evidence>
<comment type="caution">
    <text evidence="2">The sequence shown here is derived from an EMBL/GenBank/DDBJ whole genome shotgun (WGS) entry which is preliminary data.</text>
</comment>
<feature type="region of interest" description="Disordered" evidence="1">
    <location>
        <begin position="31"/>
        <end position="74"/>
    </location>
</feature>
<dbReference type="EMBL" id="BMUT01000001">
    <property type="protein sequence ID" value="GGX67216.1"/>
    <property type="molecule type" value="Genomic_DNA"/>
</dbReference>
<evidence type="ECO:0000313" key="2">
    <source>
        <dbReference type="EMBL" id="GGX67216.1"/>
    </source>
</evidence>
<reference evidence="3" key="1">
    <citation type="journal article" date="2019" name="Int. J. Syst. Evol. Microbiol.">
        <title>The Global Catalogue of Microorganisms (GCM) 10K type strain sequencing project: providing services to taxonomists for standard genome sequencing and annotation.</title>
        <authorList>
            <consortium name="The Broad Institute Genomics Platform"/>
            <consortium name="The Broad Institute Genome Sequencing Center for Infectious Disease"/>
            <person name="Wu L."/>
            <person name="Ma J."/>
        </authorList>
    </citation>
    <scope>NUCLEOTIDE SEQUENCE [LARGE SCALE GENOMIC DNA]</scope>
    <source>
        <strain evidence="3">JCM 4586</strain>
    </source>
</reference>
<gene>
    <name evidence="2" type="ORF">GCM10010324_10590</name>
</gene>
<protein>
    <submittedName>
        <fullName evidence="2">Uncharacterized protein</fullName>
    </submittedName>
</protein>
<organism evidence="2 3">
    <name type="scientific">Streptomyces hiroshimensis</name>
    <dbReference type="NCBI Taxonomy" id="66424"/>
    <lineage>
        <taxon>Bacteria</taxon>
        <taxon>Bacillati</taxon>
        <taxon>Actinomycetota</taxon>
        <taxon>Actinomycetes</taxon>
        <taxon>Kitasatosporales</taxon>
        <taxon>Streptomycetaceae</taxon>
        <taxon>Streptomyces</taxon>
    </lineage>
</organism>